<evidence type="ECO:0008006" key="3">
    <source>
        <dbReference type="Google" id="ProtNLM"/>
    </source>
</evidence>
<dbReference type="AlphaFoldDB" id="A0A6A5SY91"/>
<protein>
    <recommendedName>
        <fullName evidence="3">SprT-like domain-containing protein</fullName>
    </recommendedName>
</protein>
<dbReference type="EMBL" id="ML976015">
    <property type="protein sequence ID" value="KAF1944694.1"/>
    <property type="molecule type" value="Genomic_DNA"/>
</dbReference>
<accession>A0A6A5SY91</accession>
<reference evidence="1" key="1">
    <citation type="journal article" date="2020" name="Stud. Mycol.">
        <title>101 Dothideomycetes genomes: a test case for predicting lifestyles and emergence of pathogens.</title>
        <authorList>
            <person name="Haridas S."/>
            <person name="Albert R."/>
            <person name="Binder M."/>
            <person name="Bloem J."/>
            <person name="Labutti K."/>
            <person name="Salamov A."/>
            <person name="Andreopoulos B."/>
            <person name="Baker S."/>
            <person name="Barry K."/>
            <person name="Bills G."/>
            <person name="Bluhm B."/>
            <person name="Cannon C."/>
            <person name="Castanera R."/>
            <person name="Culley D."/>
            <person name="Daum C."/>
            <person name="Ezra D."/>
            <person name="Gonzalez J."/>
            <person name="Henrissat B."/>
            <person name="Kuo A."/>
            <person name="Liang C."/>
            <person name="Lipzen A."/>
            <person name="Lutzoni F."/>
            <person name="Magnuson J."/>
            <person name="Mondo S."/>
            <person name="Nolan M."/>
            <person name="Ohm R."/>
            <person name="Pangilinan J."/>
            <person name="Park H.-J."/>
            <person name="Ramirez L."/>
            <person name="Alfaro M."/>
            <person name="Sun H."/>
            <person name="Tritt A."/>
            <person name="Yoshinaga Y."/>
            <person name="Zwiers L.-H."/>
            <person name="Turgeon B."/>
            <person name="Goodwin S."/>
            <person name="Spatafora J."/>
            <person name="Crous P."/>
            <person name="Grigoriev I."/>
        </authorList>
    </citation>
    <scope>NUCLEOTIDE SEQUENCE</scope>
    <source>
        <strain evidence="1">CBS 161.51</strain>
    </source>
</reference>
<gene>
    <name evidence="1" type="ORF">EJ02DRAFT_432275</name>
</gene>
<evidence type="ECO:0000313" key="1">
    <source>
        <dbReference type="EMBL" id="KAF1944694.1"/>
    </source>
</evidence>
<organism evidence="1 2">
    <name type="scientific">Clathrospora elynae</name>
    <dbReference type="NCBI Taxonomy" id="706981"/>
    <lineage>
        <taxon>Eukaryota</taxon>
        <taxon>Fungi</taxon>
        <taxon>Dikarya</taxon>
        <taxon>Ascomycota</taxon>
        <taxon>Pezizomycotina</taxon>
        <taxon>Dothideomycetes</taxon>
        <taxon>Pleosporomycetidae</taxon>
        <taxon>Pleosporales</taxon>
        <taxon>Diademaceae</taxon>
        <taxon>Clathrospora</taxon>
    </lineage>
</organism>
<keyword evidence="2" id="KW-1185">Reference proteome</keyword>
<proteinExistence type="predicted"/>
<evidence type="ECO:0000313" key="2">
    <source>
        <dbReference type="Proteomes" id="UP000800038"/>
    </source>
</evidence>
<name>A0A6A5SY91_9PLEO</name>
<sequence length="186" mass="21086">MRPALNAEIDEGTYETLSLAECTIESFFRADTDMDPDHFDAQQQFKLSSKRGRLNDIFFVGVVRNLNITWNAKDLEAKDGTVYSDASTCLKYGRTHSTIRLHPTRRDQIKSEYVRNGQSLVETRVGTMLHEMLHVLLKQYAYAYEYCAVHVSHAGHGRAWQRIAEAIEEEGLMLLGVDVDLGACQA</sequence>
<dbReference type="Proteomes" id="UP000800038">
    <property type="component" value="Unassembled WGS sequence"/>
</dbReference>
<dbReference type="OrthoDB" id="3796964at2759"/>